<dbReference type="SUPFAM" id="SSF50249">
    <property type="entry name" value="Nucleic acid-binding proteins"/>
    <property type="match status" value="1"/>
</dbReference>
<feature type="domain" description="RNB" evidence="1">
    <location>
        <begin position="194"/>
        <end position="463"/>
    </location>
</feature>
<evidence type="ECO:0000313" key="2">
    <source>
        <dbReference type="EMBL" id="QHS95988.1"/>
    </source>
</evidence>
<organism evidence="2">
    <name type="scientific">viral metagenome</name>
    <dbReference type="NCBI Taxonomy" id="1070528"/>
    <lineage>
        <taxon>unclassified sequences</taxon>
        <taxon>metagenomes</taxon>
        <taxon>organismal metagenomes</taxon>
    </lineage>
</organism>
<dbReference type="InterPro" id="IPR001900">
    <property type="entry name" value="RNase_II/R"/>
</dbReference>
<dbReference type="PANTHER" id="PTHR23355">
    <property type="entry name" value="RIBONUCLEASE"/>
    <property type="match status" value="1"/>
</dbReference>
<dbReference type="GO" id="GO:0003723">
    <property type="term" value="F:RNA binding"/>
    <property type="evidence" value="ECO:0007669"/>
    <property type="project" value="InterPro"/>
</dbReference>
<name>A0A6C0BX49_9ZZZZ</name>
<dbReference type="Pfam" id="PF00773">
    <property type="entry name" value="RNB"/>
    <property type="match status" value="2"/>
</dbReference>
<dbReference type="EMBL" id="MN739261">
    <property type="protein sequence ID" value="QHS95988.1"/>
    <property type="molecule type" value="Genomic_DNA"/>
</dbReference>
<sequence>MTLYTIQIKDRQYLEWSVHTKHGDNLCTHITTVSPVENKMFHCDVFTLNKNTVEIIESPIKKMVIPGVVVLKHNKTYGRHANGKLMYKCIPDDPKIPAFLVPYEMKKMGFSKVFMNLYVTFCFSEWSQKHPLGIIHQVIGPIDELTNFYEYQLYCKNVNASLQKVTKKTMDALKDIGGGDVAIYEKIDKIYPGIEDRSAWQVFSIDPDGSVDFDDAFSVRRISDDITMVSIYISNVTIWLDVLNLWEHLTSRVSTIYLPDKKRTMLPSILSDNLCSLLSKYTRYAFTMDIYISNNTFEIHDIKYLNTKVRLYKNYVYEAASLLKDENYKMLYGLVKNGLSRINKYAYMEVIGDSHDLVQYLMIFMNYHCAKELLGKENGIFRAVKKRDGCDDKIPCLPPSVLNTITMIKSYSGKYVDIQKSGHSADVIAHEMMNMDAYVHITSPIRRLVDLLNMIQIQKNMELLQLSPGAYSFYESWCIKIEDINKDTKSIKKIHADCNLLFACDKNPEVIDQKHKGYAFSKKEVTYETSEYKYEYLVYLPDMNITNRIFSNEENLLYSSRDYKLYLFNDEEKFKKKIRLQLITSTNI</sequence>
<dbReference type="PANTHER" id="PTHR23355:SF9">
    <property type="entry name" value="DIS3-LIKE EXONUCLEASE 2"/>
    <property type="match status" value="1"/>
</dbReference>
<dbReference type="SMART" id="SM00955">
    <property type="entry name" value="RNB"/>
    <property type="match status" value="1"/>
</dbReference>
<dbReference type="GO" id="GO:0006402">
    <property type="term" value="P:mRNA catabolic process"/>
    <property type="evidence" value="ECO:0007669"/>
    <property type="project" value="TreeGrafter"/>
</dbReference>
<proteinExistence type="predicted"/>
<reference evidence="2" key="1">
    <citation type="journal article" date="2020" name="Nature">
        <title>Giant virus diversity and host interactions through global metagenomics.</title>
        <authorList>
            <person name="Schulz F."/>
            <person name="Roux S."/>
            <person name="Paez-Espino D."/>
            <person name="Jungbluth S."/>
            <person name="Walsh D.A."/>
            <person name="Denef V.J."/>
            <person name="McMahon K.D."/>
            <person name="Konstantinidis K.T."/>
            <person name="Eloe-Fadrosh E.A."/>
            <person name="Kyrpides N.C."/>
            <person name="Woyke T."/>
        </authorList>
    </citation>
    <scope>NUCLEOTIDE SEQUENCE</scope>
    <source>
        <strain evidence="2">GVMAG-M-3300019093-7</strain>
    </source>
</reference>
<accession>A0A6C0BX49</accession>
<dbReference type="GO" id="GO:0000175">
    <property type="term" value="F:3'-5'-RNA exonuclease activity"/>
    <property type="evidence" value="ECO:0007669"/>
    <property type="project" value="TreeGrafter"/>
</dbReference>
<dbReference type="InterPro" id="IPR050180">
    <property type="entry name" value="RNR_Ribonuclease"/>
</dbReference>
<evidence type="ECO:0000259" key="1">
    <source>
        <dbReference type="SMART" id="SM00955"/>
    </source>
</evidence>
<dbReference type="InterPro" id="IPR012340">
    <property type="entry name" value="NA-bd_OB-fold"/>
</dbReference>
<protein>
    <recommendedName>
        <fullName evidence="1">RNB domain-containing protein</fullName>
    </recommendedName>
</protein>
<dbReference type="AlphaFoldDB" id="A0A6C0BX49"/>